<sequence length="40" mass="4689">MFIFFKCPCPTISDKRNSTYTNPNILIDIFLSIKIACQYK</sequence>
<dbReference type="EMBL" id="CP001437">
    <property type="protein sequence ID" value="ACN52870.1"/>
    <property type="molecule type" value="Genomic_DNA"/>
</dbReference>
<gene>
    <name evidence="1" type="ORF">BVAVS116_E0061</name>
</gene>
<name>C0R8U2_BORVA</name>
<evidence type="ECO:0000313" key="1">
    <source>
        <dbReference type="EMBL" id="ACN52870.1"/>
    </source>
</evidence>
<protein>
    <submittedName>
        <fullName evidence="1">Uncharacterized protein</fullName>
    </submittedName>
</protein>
<dbReference type="Proteomes" id="UP000006163">
    <property type="component" value="Plasmid VS116_lp25"/>
</dbReference>
<organism evidence="1 2">
    <name type="scientific">Borreliella valaisiana VS116</name>
    <dbReference type="NCBI Taxonomy" id="445987"/>
    <lineage>
        <taxon>Bacteria</taxon>
        <taxon>Pseudomonadati</taxon>
        <taxon>Spirochaetota</taxon>
        <taxon>Spirochaetia</taxon>
        <taxon>Spirochaetales</taxon>
        <taxon>Borreliaceae</taxon>
        <taxon>Borreliella</taxon>
    </lineage>
</organism>
<reference evidence="1 2" key="1">
    <citation type="journal article" date="2012" name="J. Bacteriol.">
        <title>Whole-Genome Sequences of Borrelia bissettii, Borrelia valaisiana, and Borrelia spielmanii.</title>
        <authorList>
            <person name="Schutzer S.E."/>
            <person name="Fraser-Liggett C.M."/>
            <person name="Qiu W.G."/>
            <person name="Kraiczy P."/>
            <person name="Mongodin E.F."/>
            <person name="Dunn J.J."/>
            <person name="Luft B.J."/>
            <person name="Casjens S.R."/>
        </authorList>
    </citation>
    <scope>NUCLEOTIDE SEQUENCE [LARGE SCALE GENOMIC DNA]</scope>
    <source>
        <strain evidence="1 2">VS116</strain>
        <plasmid evidence="1">VS116_lp25</plasmid>
    </source>
</reference>
<geneLocation type="plasmid" evidence="1 2">
    <name>VS116_lp25</name>
</geneLocation>
<keyword evidence="1" id="KW-0614">Plasmid</keyword>
<keyword evidence="2" id="KW-1185">Reference proteome</keyword>
<evidence type="ECO:0000313" key="2">
    <source>
        <dbReference type="Proteomes" id="UP000006163"/>
    </source>
</evidence>
<dbReference type="HOGENOM" id="CLU_3285898_0_0_12"/>
<proteinExistence type="predicted"/>
<dbReference type="AlphaFoldDB" id="C0R8U2"/>
<accession>C0R8U2</accession>